<evidence type="ECO:0000313" key="1">
    <source>
        <dbReference type="EMBL" id="KAG0444263.1"/>
    </source>
</evidence>
<dbReference type="Proteomes" id="UP000805193">
    <property type="component" value="Unassembled WGS sequence"/>
</dbReference>
<accession>A0AC60QZP0</accession>
<name>A0AC60QZP0_IXOPE</name>
<organism evidence="1 2">
    <name type="scientific">Ixodes persulcatus</name>
    <name type="common">Taiga tick</name>
    <dbReference type="NCBI Taxonomy" id="34615"/>
    <lineage>
        <taxon>Eukaryota</taxon>
        <taxon>Metazoa</taxon>
        <taxon>Ecdysozoa</taxon>
        <taxon>Arthropoda</taxon>
        <taxon>Chelicerata</taxon>
        <taxon>Arachnida</taxon>
        <taxon>Acari</taxon>
        <taxon>Parasitiformes</taxon>
        <taxon>Ixodida</taxon>
        <taxon>Ixodoidea</taxon>
        <taxon>Ixodidae</taxon>
        <taxon>Ixodinae</taxon>
        <taxon>Ixodes</taxon>
    </lineage>
</organism>
<reference evidence="1 2" key="1">
    <citation type="journal article" date="2020" name="Cell">
        <title>Large-Scale Comparative Analyses of Tick Genomes Elucidate Their Genetic Diversity and Vector Capacities.</title>
        <authorList>
            <consortium name="Tick Genome and Microbiome Consortium (TIGMIC)"/>
            <person name="Jia N."/>
            <person name="Wang J."/>
            <person name="Shi W."/>
            <person name="Du L."/>
            <person name="Sun Y."/>
            <person name="Zhan W."/>
            <person name="Jiang J.F."/>
            <person name="Wang Q."/>
            <person name="Zhang B."/>
            <person name="Ji P."/>
            <person name="Bell-Sakyi L."/>
            <person name="Cui X.M."/>
            <person name="Yuan T.T."/>
            <person name="Jiang B.G."/>
            <person name="Yang W.F."/>
            <person name="Lam T.T."/>
            <person name="Chang Q.C."/>
            <person name="Ding S.J."/>
            <person name="Wang X.J."/>
            <person name="Zhu J.G."/>
            <person name="Ruan X.D."/>
            <person name="Zhao L."/>
            <person name="Wei J.T."/>
            <person name="Ye R.Z."/>
            <person name="Que T.C."/>
            <person name="Du C.H."/>
            <person name="Zhou Y.H."/>
            <person name="Cheng J.X."/>
            <person name="Dai P.F."/>
            <person name="Guo W.B."/>
            <person name="Han X.H."/>
            <person name="Huang E.J."/>
            <person name="Li L.F."/>
            <person name="Wei W."/>
            <person name="Gao Y.C."/>
            <person name="Liu J.Z."/>
            <person name="Shao H.Z."/>
            <person name="Wang X."/>
            <person name="Wang C.C."/>
            <person name="Yang T.C."/>
            <person name="Huo Q.B."/>
            <person name="Li W."/>
            <person name="Chen H.Y."/>
            <person name="Chen S.E."/>
            <person name="Zhou L.G."/>
            <person name="Ni X.B."/>
            <person name="Tian J.H."/>
            <person name="Sheng Y."/>
            <person name="Liu T."/>
            <person name="Pan Y.S."/>
            <person name="Xia L.Y."/>
            <person name="Li J."/>
            <person name="Zhao F."/>
            <person name="Cao W.C."/>
        </authorList>
    </citation>
    <scope>NUCLEOTIDE SEQUENCE [LARGE SCALE GENOMIC DNA]</scope>
    <source>
        <strain evidence="1">Iper-2018</strain>
    </source>
</reference>
<protein>
    <submittedName>
        <fullName evidence="1">Uncharacterized protein</fullName>
    </submittedName>
</protein>
<keyword evidence="2" id="KW-1185">Reference proteome</keyword>
<dbReference type="EMBL" id="JABSTQ010002267">
    <property type="protein sequence ID" value="KAG0444263.1"/>
    <property type="molecule type" value="Genomic_DNA"/>
</dbReference>
<sequence>MDQEDVVRQFRFTKEDPPHLRSPLRIPVTLTTNGWVRAEEAGLCDLELMFGRYSSTLSIVSNQVHRHIAHTFDHLLRDLTAHSWLNPDHFDVFAERKFFSGHKRYHCTKYAAVMCPNGIIARLDGPYKGCRHDAAAATPLWGRKPHCGAGYIQLPDEPSSPIS</sequence>
<gene>
    <name evidence="1" type="ORF">HPB47_013991</name>
</gene>
<proteinExistence type="predicted"/>
<comment type="caution">
    <text evidence="1">The sequence shown here is derived from an EMBL/GenBank/DDBJ whole genome shotgun (WGS) entry which is preliminary data.</text>
</comment>
<evidence type="ECO:0000313" key="2">
    <source>
        <dbReference type="Proteomes" id="UP000805193"/>
    </source>
</evidence>